<organism evidence="1 2">
    <name type="scientific">Vermiconidia calcicola</name>
    <dbReference type="NCBI Taxonomy" id="1690605"/>
    <lineage>
        <taxon>Eukaryota</taxon>
        <taxon>Fungi</taxon>
        <taxon>Dikarya</taxon>
        <taxon>Ascomycota</taxon>
        <taxon>Pezizomycotina</taxon>
        <taxon>Dothideomycetes</taxon>
        <taxon>Dothideomycetidae</taxon>
        <taxon>Mycosphaerellales</taxon>
        <taxon>Extremaceae</taxon>
        <taxon>Vermiconidia</taxon>
    </lineage>
</organism>
<dbReference type="EMBL" id="JAUTXU010000127">
    <property type="protein sequence ID" value="KAK3705722.1"/>
    <property type="molecule type" value="Genomic_DNA"/>
</dbReference>
<keyword evidence="2" id="KW-1185">Reference proteome</keyword>
<evidence type="ECO:0000313" key="2">
    <source>
        <dbReference type="Proteomes" id="UP001281147"/>
    </source>
</evidence>
<evidence type="ECO:0000313" key="1">
    <source>
        <dbReference type="EMBL" id="KAK3705722.1"/>
    </source>
</evidence>
<sequence length="432" mass="47075">MAKRKRNDDASEDDAEISAKQRRVQYKLDKGTTKLRHAFKVAKGFERQKLGRRRKKPQDLKKEIDVDRIDSEIAALKTLDTSAAAQHHLYKTLSKIKAVSEHSNLPSEVKNPPKIPTDAAILNLNSRLCQSNPVKEALAIIVAEVQSALGIPPNKSKGVKKKKQANADTSVVSSSTKTPRLNGPGVDSDTHQPTKGGAVHKSHEATDDSGDDSGALDGRVAISSDEDDIDEDIEGLEGRLAMEGIRSKSARSKSKAYDVEADLSMSGSESEPPSASPEPQKAPAPKKSAFLPSLTMGGYISGSGSDVEDIDTAPKKNRRGQRARQQIWEQKFGTKAKHLQKEERNTGWDSKRGATDSSQRHGKASVQRQRKANPPNGLGGGFEQQKSKRGNDAKHKHQDDSGPLHPSWEAAKKAKDRKEAPIAFQGKKITFD</sequence>
<name>A0ACC3MXT5_9PEZI</name>
<dbReference type="Proteomes" id="UP001281147">
    <property type="component" value="Unassembled WGS sequence"/>
</dbReference>
<proteinExistence type="predicted"/>
<comment type="caution">
    <text evidence="1">The sequence shown here is derived from an EMBL/GenBank/DDBJ whole genome shotgun (WGS) entry which is preliminary data.</text>
</comment>
<protein>
    <submittedName>
        <fullName evidence="1">Uncharacterized protein</fullName>
    </submittedName>
</protein>
<accession>A0ACC3MXT5</accession>
<gene>
    <name evidence="1" type="ORF">LTR37_013165</name>
</gene>
<reference evidence="1" key="1">
    <citation type="submission" date="2023-07" db="EMBL/GenBank/DDBJ databases">
        <title>Black Yeasts Isolated from many extreme environments.</title>
        <authorList>
            <person name="Coleine C."/>
            <person name="Stajich J.E."/>
            <person name="Selbmann L."/>
        </authorList>
    </citation>
    <scope>NUCLEOTIDE SEQUENCE</scope>
    <source>
        <strain evidence="1">CCFEE 5714</strain>
    </source>
</reference>